<dbReference type="Pfam" id="PF00117">
    <property type="entry name" value="GATase"/>
    <property type="match status" value="1"/>
</dbReference>
<comment type="caution">
    <text evidence="2">The sequence shown here is derived from an EMBL/GenBank/DDBJ whole genome shotgun (WGS) entry which is preliminary data.</text>
</comment>
<dbReference type="Proteomes" id="UP000057043">
    <property type="component" value="Unassembled WGS sequence"/>
</dbReference>
<feature type="domain" description="Glutamine amidotransferase" evidence="1">
    <location>
        <begin position="43"/>
        <end position="183"/>
    </location>
</feature>
<evidence type="ECO:0000313" key="3">
    <source>
        <dbReference type="EMBL" id="KUK96134.1"/>
    </source>
</evidence>
<dbReference type="FunFam" id="3.40.50.880:FF:000033">
    <property type="entry name" value="Glutamine amidotransferase class-I"/>
    <property type="match status" value="1"/>
</dbReference>
<evidence type="ECO:0000313" key="2">
    <source>
        <dbReference type="EMBL" id="KUK43821.1"/>
    </source>
</evidence>
<dbReference type="InterPro" id="IPR029062">
    <property type="entry name" value="Class_I_gatase-like"/>
</dbReference>
<dbReference type="GO" id="GO:0016740">
    <property type="term" value="F:transferase activity"/>
    <property type="evidence" value="ECO:0007669"/>
    <property type="project" value="UniProtKB-KW"/>
</dbReference>
<dbReference type="PANTHER" id="PTHR42695:SF5">
    <property type="entry name" value="GLUTAMINE AMIDOTRANSFERASE YLR126C-RELATED"/>
    <property type="match status" value="1"/>
</dbReference>
<dbReference type="InterPro" id="IPR017926">
    <property type="entry name" value="GATASE"/>
</dbReference>
<dbReference type="AlphaFoldDB" id="A0A101FSX6"/>
<dbReference type="InterPro" id="IPR044992">
    <property type="entry name" value="ChyE-like"/>
</dbReference>
<evidence type="ECO:0000313" key="5">
    <source>
        <dbReference type="Proteomes" id="UP000057043"/>
    </source>
</evidence>
<evidence type="ECO:0000259" key="1">
    <source>
        <dbReference type="Pfam" id="PF00117"/>
    </source>
</evidence>
<dbReference type="PANTHER" id="PTHR42695">
    <property type="entry name" value="GLUTAMINE AMIDOTRANSFERASE YLR126C-RELATED"/>
    <property type="match status" value="1"/>
</dbReference>
<proteinExistence type="predicted"/>
<dbReference type="PATRIC" id="fig|301375.6.peg.264"/>
<dbReference type="EMBL" id="LGHB01000019">
    <property type="protein sequence ID" value="KUK96134.1"/>
    <property type="molecule type" value="Genomic_DNA"/>
</dbReference>
<keyword evidence="2" id="KW-0808">Transferase</keyword>
<dbReference type="EMBL" id="LGFT01000046">
    <property type="protein sequence ID" value="KUK43821.1"/>
    <property type="molecule type" value="Genomic_DNA"/>
</dbReference>
<dbReference type="GO" id="GO:0005829">
    <property type="term" value="C:cytosol"/>
    <property type="evidence" value="ECO:0007669"/>
    <property type="project" value="TreeGrafter"/>
</dbReference>
<protein>
    <submittedName>
        <fullName evidence="2">Glutamine amidotransferase class-I</fullName>
    </submittedName>
</protein>
<organism evidence="2 5">
    <name type="scientific">Methanothrix harundinacea</name>
    <dbReference type="NCBI Taxonomy" id="301375"/>
    <lineage>
        <taxon>Archaea</taxon>
        <taxon>Methanobacteriati</taxon>
        <taxon>Methanobacteriota</taxon>
        <taxon>Stenosarchaea group</taxon>
        <taxon>Methanomicrobia</taxon>
        <taxon>Methanotrichales</taxon>
        <taxon>Methanotrichaceae</taxon>
        <taxon>Methanothrix</taxon>
    </lineage>
</organism>
<dbReference type="SUPFAM" id="SSF52317">
    <property type="entry name" value="Class I glutamine amidotransferase-like"/>
    <property type="match status" value="1"/>
</dbReference>
<dbReference type="CDD" id="cd01741">
    <property type="entry name" value="GATase1_1"/>
    <property type="match status" value="1"/>
</dbReference>
<dbReference type="Proteomes" id="UP000053961">
    <property type="component" value="Unassembled WGS sequence"/>
</dbReference>
<name>A0A101FSX6_9EURY</name>
<dbReference type="PROSITE" id="PS51273">
    <property type="entry name" value="GATASE_TYPE_1"/>
    <property type="match status" value="1"/>
</dbReference>
<sequence>MRLHYLQHVPFEDMATIEDWGKNKGHVISRTLLFEGETPPDPEKFDWIVIMGGPMNIYEDGRYPWLKEEKKFIKKTIEEGRIVLGICLGAQLIADILGRKMRKNKYREIGWYPVSLTPEAQTSEIFGVLPERFVALQWHGDTFEVPPGAVRTAESDACINQAFQVGKAIGLQFHLESSMDSIDELIKNCSNELSGGGDYVQSEEEILAGARLIPKMNRLMARFLDEVERRYGEG</sequence>
<gene>
    <name evidence="2" type="ORF">XD72_1810</name>
    <name evidence="3" type="ORF">XE07_1320</name>
</gene>
<accession>A0A101FSX6</accession>
<dbReference type="Gene3D" id="3.40.50.880">
    <property type="match status" value="1"/>
</dbReference>
<keyword evidence="2" id="KW-0315">Glutamine amidotransferase</keyword>
<evidence type="ECO:0000313" key="4">
    <source>
        <dbReference type="Proteomes" id="UP000053961"/>
    </source>
</evidence>
<reference evidence="4 5" key="2">
    <citation type="journal article" date="2015" name="MBio">
        <title>Genome-Resolved Metagenomic Analysis Reveals Roles for Candidate Phyla and Other Microbial Community Members in Biogeochemical Transformations in Oil Reservoirs.</title>
        <authorList>
            <person name="Hu P."/>
            <person name="Tom L."/>
            <person name="Singh A."/>
            <person name="Thomas B.C."/>
            <person name="Baker B.J."/>
            <person name="Piceno Y.M."/>
            <person name="Andersen G.L."/>
            <person name="Banfield J.F."/>
        </authorList>
    </citation>
    <scope>NUCLEOTIDE SEQUENCE [LARGE SCALE GENOMIC DNA]</scope>
    <source>
        <strain evidence="2">57_489</strain>
    </source>
</reference>
<reference evidence="3" key="1">
    <citation type="journal article" date="2015" name="MBio">
        <title>Genome-resolved metagenomic analysis reveals roles for candidate phyla and other microbial community members in biogeochemical transformations in oil reservoirs.</title>
        <authorList>
            <person name="Hu P."/>
            <person name="Tom L."/>
            <person name="Singh A."/>
            <person name="Thomas B.C."/>
            <person name="Baker B.J."/>
            <person name="Piceno Y.M."/>
            <person name="Andersen G.L."/>
            <person name="Banfield J.F."/>
        </authorList>
    </citation>
    <scope>NUCLEOTIDE SEQUENCE [LARGE SCALE GENOMIC DNA]</scope>
    <source>
        <strain evidence="3">56_747</strain>
    </source>
</reference>